<comment type="caution">
    <text evidence="3">The sequence shown here is derived from an EMBL/GenBank/DDBJ whole genome shotgun (WGS) entry which is preliminary data.</text>
</comment>
<dbReference type="Pfam" id="PF13474">
    <property type="entry name" value="SnoaL_3"/>
    <property type="match status" value="1"/>
</dbReference>
<dbReference type="OrthoDB" id="7605094at2"/>
<dbReference type="EMBL" id="QYRP01000002">
    <property type="protein sequence ID" value="RJS45211.1"/>
    <property type="molecule type" value="Genomic_DNA"/>
</dbReference>
<sequence>MLRPHRHHRRTSDLRPVSLPPVTTSPEARARAVFATFQTAVDTWVAEAVADCFTDDVVYVGTAGYLHGRDELLGYVREVFERNEAMRWELAQVHVFLDAPPLLGFAASGTIIGTSAGRPRELPFRLSLLVEQQRATGATKIRHFHGSVPIDAFTSTSS</sequence>
<proteinExistence type="predicted"/>
<dbReference type="InterPro" id="IPR032710">
    <property type="entry name" value="NTF2-like_dom_sf"/>
</dbReference>
<reference evidence="4" key="1">
    <citation type="submission" date="2018-09" db="EMBL/GenBank/DDBJ databases">
        <authorList>
            <person name="Zhu H."/>
        </authorList>
    </citation>
    <scope>NUCLEOTIDE SEQUENCE [LARGE SCALE GENOMIC DNA]</scope>
    <source>
        <strain evidence="4">K1W22B-1</strain>
    </source>
</reference>
<dbReference type="SUPFAM" id="SSF54427">
    <property type="entry name" value="NTF2-like"/>
    <property type="match status" value="1"/>
</dbReference>
<feature type="region of interest" description="Disordered" evidence="1">
    <location>
        <begin position="1"/>
        <end position="23"/>
    </location>
</feature>
<gene>
    <name evidence="3" type="ORF">D4739_02525</name>
</gene>
<dbReference type="Proteomes" id="UP000276542">
    <property type="component" value="Unassembled WGS sequence"/>
</dbReference>
<name>A0A3A5H5L6_9ACTN</name>
<evidence type="ECO:0000313" key="4">
    <source>
        <dbReference type="Proteomes" id="UP000276542"/>
    </source>
</evidence>
<evidence type="ECO:0000313" key="3">
    <source>
        <dbReference type="EMBL" id="RJS45211.1"/>
    </source>
</evidence>
<organism evidence="3 4">
    <name type="scientific">Nocardioides cavernaquae</name>
    <dbReference type="NCBI Taxonomy" id="2321396"/>
    <lineage>
        <taxon>Bacteria</taxon>
        <taxon>Bacillati</taxon>
        <taxon>Actinomycetota</taxon>
        <taxon>Actinomycetes</taxon>
        <taxon>Propionibacteriales</taxon>
        <taxon>Nocardioidaceae</taxon>
        <taxon>Nocardioides</taxon>
    </lineage>
</organism>
<keyword evidence="4" id="KW-1185">Reference proteome</keyword>
<dbReference type="InterPro" id="IPR037401">
    <property type="entry name" value="SnoaL-like"/>
</dbReference>
<accession>A0A3A5H5L6</accession>
<feature type="compositionally biased region" description="Basic residues" evidence="1">
    <location>
        <begin position="1"/>
        <end position="10"/>
    </location>
</feature>
<feature type="domain" description="SnoaL-like" evidence="2">
    <location>
        <begin position="31"/>
        <end position="150"/>
    </location>
</feature>
<dbReference type="AlphaFoldDB" id="A0A3A5H5L6"/>
<evidence type="ECO:0000259" key="2">
    <source>
        <dbReference type="Pfam" id="PF13474"/>
    </source>
</evidence>
<evidence type="ECO:0000256" key="1">
    <source>
        <dbReference type="SAM" id="MobiDB-lite"/>
    </source>
</evidence>
<dbReference type="Gene3D" id="3.10.450.50">
    <property type="match status" value="1"/>
</dbReference>
<protein>
    <recommendedName>
        <fullName evidence="2">SnoaL-like domain-containing protein</fullName>
    </recommendedName>
</protein>